<dbReference type="EMBL" id="BAAABW010000008">
    <property type="protein sequence ID" value="GAA0342311.1"/>
    <property type="molecule type" value="Genomic_DNA"/>
</dbReference>
<accession>A0ABN0WN22</accession>
<dbReference type="RefSeq" id="WP_344117238.1">
    <property type="nucleotide sequence ID" value="NZ_BAAABW010000008.1"/>
</dbReference>
<comment type="caution">
    <text evidence="1">The sequence shown here is derived from an EMBL/GenBank/DDBJ whole genome shotgun (WGS) entry which is preliminary data.</text>
</comment>
<gene>
    <name evidence="1" type="ORF">GCM10010319_18130</name>
</gene>
<name>A0ABN0WN22_9ACTN</name>
<reference evidence="1 2" key="1">
    <citation type="journal article" date="2019" name="Int. J. Syst. Evol. Microbiol.">
        <title>The Global Catalogue of Microorganisms (GCM) 10K type strain sequencing project: providing services to taxonomists for standard genome sequencing and annotation.</title>
        <authorList>
            <consortium name="The Broad Institute Genomics Platform"/>
            <consortium name="The Broad Institute Genome Sequencing Center for Infectious Disease"/>
            <person name="Wu L."/>
            <person name="Ma J."/>
        </authorList>
    </citation>
    <scope>NUCLEOTIDE SEQUENCE [LARGE SCALE GENOMIC DNA]</scope>
    <source>
        <strain evidence="1 2">JCM 4565</strain>
    </source>
</reference>
<dbReference type="Pfam" id="PF18897">
    <property type="entry name" value="Gp3-like"/>
    <property type="match status" value="1"/>
</dbReference>
<protein>
    <submittedName>
        <fullName evidence="1">Uncharacterized protein</fullName>
    </submittedName>
</protein>
<dbReference type="InterPro" id="IPR043991">
    <property type="entry name" value="Gp3-like"/>
</dbReference>
<evidence type="ECO:0000313" key="1">
    <source>
        <dbReference type="EMBL" id="GAA0342311.1"/>
    </source>
</evidence>
<sequence length="211" mass="23016">MPDDLAGHLRSGHIVDNLPVSLPSWCVTTSEPDIAKAVSRLMGGQPERRRTDGGDCLEILTDTDKVMIVVDTPTAVSSEMRLWKSSQLVHHCDGAEFLSPTDRRGTPCGCPPTFAERKAAAMEFRGPQPNSAITFRLADDAALGFFFYRSTSWKLAESIQSVTAAIERIGRRALAELGMELVTCTTRSGTRVSYRKPVIKVLGPWHEAASG</sequence>
<proteinExistence type="predicted"/>
<keyword evidence="2" id="KW-1185">Reference proteome</keyword>
<dbReference type="Proteomes" id="UP001500063">
    <property type="component" value="Unassembled WGS sequence"/>
</dbReference>
<organism evidence="1 2">
    <name type="scientific">Streptomyces blastmyceticus</name>
    <dbReference type="NCBI Taxonomy" id="68180"/>
    <lineage>
        <taxon>Bacteria</taxon>
        <taxon>Bacillati</taxon>
        <taxon>Actinomycetota</taxon>
        <taxon>Actinomycetes</taxon>
        <taxon>Kitasatosporales</taxon>
        <taxon>Streptomycetaceae</taxon>
        <taxon>Streptomyces</taxon>
    </lineage>
</organism>
<evidence type="ECO:0000313" key="2">
    <source>
        <dbReference type="Proteomes" id="UP001500063"/>
    </source>
</evidence>